<dbReference type="EMBL" id="LR881466">
    <property type="protein sequence ID" value="CAD5316690.1"/>
    <property type="molecule type" value="Genomic_DNA"/>
</dbReference>
<proteinExistence type="predicted"/>
<gene>
    <name evidence="1" type="ORF">AT9943_LOCUS5003</name>
</gene>
<reference evidence="1 2" key="1">
    <citation type="submission" date="2020-09" db="EMBL/GenBank/DDBJ databases">
        <authorList>
            <person name="Ashkenazy H."/>
        </authorList>
    </citation>
    <scope>NUCLEOTIDE SEQUENCE [LARGE SCALE GENOMIC DNA]</scope>
    <source>
        <strain evidence="2">cv. Cdm-0</strain>
    </source>
</reference>
<protein>
    <submittedName>
        <fullName evidence="1">(thale cress) hypothetical protein</fullName>
    </submittedName>
</protein>
<organism evidence="1 2">
    <name type="scientific">Arabidopsis thaliana</name>
    <name type="common">Mouse-ear cress</name>
    <dbReference type="NCBI Taxonomy" id="3702"/>
    <lineage>
        <taxon>Eukaryota</taxon>
        <taxon>Viridiplantae</taxon>
        <taxon>Streptophyta</taxon>
        <taxon>Embryophyta</taxon>
        <taxon>Tracheophyta</taxon>
        <taxon>Spermatophyta</taxon>
        <taxon>Magnoliopsida</taxon>
        <taxon>eudicotyledons</taxon>
        <taxon>Gunneridae</taxon>
        <taxon>Pentapetalae</taxon>
        <taxon>rosids</taxon>
        <taxon>malvids</taxon>
        <taxon>Brassicales</taxon>
        <taxon>Brassicaceae</taxon>
        <taxon>Camelineae</taxon>
        <taxon>Arabidopsis</taxon>
    </lineage>
</organism>
<sequence>MVLTALKGGEEYYKQLHDSWCSLEADECLLCTWSILIRNYSSPQHLHEFLETPWLTQNIRKSRNLWNHTHIIEYQE</sequence>
<name>A0A7G2E1G1_ARATH</name>
<dbReference type="AlphaFoldDB" id="A0A7G2E1G1"/>
<evidence type="ECO:0000313" key="1">
    <source>
        <dbReference type="EMBL" id="CAD5316690.1"/>
    </source>
</evidence>
<evidence type="ECO:0000313" key="2">
    <source>
        <dbReference type="Proteomes" id="UP000516314"/>
    </source>
</evidence>
<accession>A0A7G2E1G1</accession>
<dbReference type="Proteomes" id="UP000516314">
    <property type="component" value="Chromosome 1"/>
</dbReference>